<reference evidence="1 2" key="1">
    <citation type="submission" date="2019-08" db="EMBL/GenBank/DDBJ databases">
        <authorList>
            <person name="Peeters C."/>
        </authorList>
    </citation>
    <scope>NUCLEOTIDE SEQUENCE [LARGE SCALE GENOMIC DNA]</scope>
    <source>
        <strain evidence="1 2">LMG 31121</strain>
    </source>
</reference>
<dbReference type="AlphaFoldDB" id="A0A5E5API6"/>
<proteinExistence type="predicted"/>
<sequence length="74" mass="7736">MGLRPFGGFVLFPGAVSVRLVGAANAGCVQVDDHPQIIDHSDVMSPTGDRPLDMASSLQVHVPMRSAIAPTPNL</sequence>
<evidence type="ECO:0000313" key="2">
    <source>
        <dbReference type="Proteomes" id="UP000335538"/>
    </source>
</evidence>
<name>A0A5E5API6_9BURK</name>
<dbReference type="Proteomes" id="UP000335538">
    <property type="component" value="Unassembled WGS sequence"/>
</dbReference>
<dbReference type="EMBL" id="CABPSR010000001">
    <property type="protein sequence ID" value="VVE75701.1"/>
    <property type="molecule type" value="Genomic_DNA"/>
</dbReference>
<protein>
    <submittedName>
        <fullName evidence="1">Uncharacterized protein</fullName>
    </submittedName>
</protein>
<gene>
    <name evidence="1" type="ORF">PSP31121_00576</name>
</gene>
<evidence type="ECO:0000313" key="1">
    <source>
        <dbReference type="EMBL" id="VVE75701.1"/>
    </source>
</evidence>
<organism evidence="1 2">
    <name type="scientific">Pandoraea sputorum</name>
    <dbReference type="NCBI Taxonomy" id="93222"/>
    <lineage>
        <taxon>Bacteria</taxon>
        <taxon>Pseudomonadati</taxon>
        <taxon>Pseudomonadota</taxon>
        <taxon>Betaproteobacteria</taxon>
        <taxon>Burkholderiales</taxon>
        <taxon>Burkholderiaceae</taxon>
        <taxon>Pandoraea</taxon>
    </lineage>
</organism>
<accession>A0A5E5API6</accession>